<accession>A0A815GYK6</accession>
<dbReference type="AlphaFoldDB" id="A0A815GYK6"/>
<reference evidence="1" key="1">
    <citation type="submission" date="2021-02" db="EMBL/GenBank/DDBJ databases">
        <authorList>
            <person name="Nowell W R."/>
        </authorList>
    </citation>
    <scope>NUCLEOTIDE SEQUENCE</scope>
</reference>
<evidence type="ECO:0000313" key="2">
    <source>
        <dbReference type="Proteomes" id="UP000663852"/>
    </source>
</evidence>
<proteinExistence type="predicted"/>
<protein>
    <submittedName>
        <fullName evidence="1">Uncharacterized protein</fullName>
    </submittedName>
</protein>
<organism evidence="1 2">
    <name type="scientific">Adineta ricciae</name>
    <name type="common">Rotifer</name>
    <dbReference type="NCBI Taxonomy" id="249248"/>
    <lineage>
        <taxon>Eukaryota</taxon>
        <taxon>Metazoa</taxon>
        <taxon>Spiralia</taxon>
        <taxon>Gnathifera</taxon>
        <taxon>Rotifera</taxon>
        <taxon>Eurotatoria</taxon>
        <taxon>Bdelloidea</taxon>
        <taxon>Adinetida</taxon>
        <taxon>Adinetidae</taxon>
        <taxon>Adineta</taxon>
    </lineage>
</organism>
<comment type="caution">
    <text evidence="1">The sequence shown here is derived from an EMBL/GenBank/DDBJ whole genome shotgun (WGS) entry which is preliminary data.</text>
</comment>
<sequence length="106" mass="12284">MRDECTYNEIIPLRKRAPSIVLYRAYKITRTRYQVNMPKYKLICGRYNSNFNNEKELVEHLNTFIVVHLDPISGNVNVQIPTNFFSKCALAPVIGGKMAAITDYNR</sequence>
<gene>
    <name evidence="1" type="ORF">EDS130_LOCUS32932</name>
</gene>
<dbReference type="EMBL" id="CAJNOJ010000257">
    <property type="protein sequence ID" value="CAF1344635.1"/>
    <property type="molecule type" value="Genomic_DNA"/>
</dbReference>
<evidence type="ECO:0000313" key="1">
    <source>
        <dbReference type="EMBL" id="CAF1344635.1"/>
    </source>
</evidence>
<name>A0A815GYK6_ADIRI</name>
<dbReference type="Proteomes" id="UP000663852">
    <property type="component" value="Unassembled WGS sequence"/>
</dbReference>